<dbReference type="GO" id="GO:0003677">
    <property type="term" value="F:DNA binding"/>
    <property type="evidence" value="ECO:0007669"/>
    <property type="project" value="InterPro"/>
</dbReference>
<dbReference type="SUPFAM" id="SSF53041">
    <property type="entry name" value="Resolvase-like"/>
    <property type="match status" value="1"/>
</dbReference>
<dbReference type="Gene3D" id="3.40.50.1390">
    <property type="entry name" value="Resolvase, N-terminal catalytic domain"/>
    <property type="match status" value="1"/>
</dbReference>
<dbReference type="InterPro" id="IPR050639">
    <property type="entry name" value="SSR_resolvase"/>
</dbReference>
<keyword evidence="4" id="KW-1185">Reference proteome</keyword>
<dbReference type="GO" id="GO:0000150">
    <property type="term" value="F:DNA strand exchange activity"/>
    <property type="evidence" value="ECO:0007669"/>
    <property type="project" value="InterPro"/>
</dbReference>
<evidence type="ECO:0000256" key="1">
    <source>
        <dbReference type="ARBA" id="ARBA00009913"/>
    </source>
</evidence>
<dbReference type="STRING" id="1121321.SAMN04488530_13013"/>
<evidence type="ECO:0000313" key="3">
    <source>
        <dbReference type="EMBL" id="SHH25381.1"/>
    </source>
</evidence>
<evidence type="ECO:0000259" key="2">
    <source>
        <dbReference type="PROSITE" id="PS51736"/>
    </source>
</evidence>
<dbReference type="PROSITE" id="PS51736">
    <property type="entry name" value="RECOMBINASES_3"/>
    <property type="match status" value="1"/>
</dbReference>
<proteinExistence type="inferred from homology"/>
<dbReference type="PANTHER" id="PTHR30461:SF26">
    <property type="entry name" value="RESOLVASE HOMOLOG YNEB"/>
    <property type="match status" value="1"/>
</dbReference>
<dbReference type="InterPro" id="IPR036162">
    <property type="entry name" value="Resolvase-like_N_sf"/>
</dbReference>
<organism evidence="3 4">
    <name type="scientific">Asaccharospora irregularis DSM 2635</name>
    <dbReference type="NCBI Taxonomy" id="1121321"/>
    <lineage>
        <taxon>Bacteria</taxon>
        <taxon>Bacillati</taxon>
        <taxon>Bacillota</taxon>
        <taxon>Clostridia</taxon>
        <taxon>Peptostreptococcales</taxon>
        <taxon>Peptostreptococcaceae</taxon>
        <taxon>Asaccharospora</taxon>
    </lineage>
</organism>
<gene>
    <name evidence="3" type="ORF">SAMN04488530_13013</name>
</gene>
<dbReference type="RefSeq" id="WP_073126980.1">
    <property type="nucleotide sequence ID" value="NZ_BAABCH010000023.1"/>
</dbReference>
<evidence type="ECO:0000313" key="4">
    <source>
        <dbReference type="Proteomes" id="UP000243255"/>
    </source>
</evidence>
<dbReference type="CDD" id="cd03768">
    <property type="entry name" value="SR_ResInv"/>
    <property type="match status" value="1"/>
</dbReference>
<accession>A0A1M5RGL4</accession>
<reference evidence="4" key="1">
    <citation type="submission" date="2016-11" db="EMBL/GenBank/DDBJ databases">
        <authorList>
            <person name="Varghese N."/>
            <person name="Submissions S."/>
        </authorList>
    </citation>
    <scope>NUCLEOTIDE SEQUENCE [LARGE SCALE GENOMIC DNA]</scope>
    <source>
        <strain evidence="4">DSM 2635</strain>
    </source>
</reference>
<dbReference type="EMBL" id="FQWX01000030">
    <property type="protein sequence ID" value="SHH25381.1"/>
    <property type="molecule type" value="Genomic_DNA"/>
</dbReference>
<comment type="similarity">
    <text evidence="1">Belongs to the site-specific recombinase resolvase family.</text>
</comment>
<dbReference type="SMART" id="SM00857">
    <property type="entry name" value="Resolvase"/>
    <property type="match status" value="1"/>
</dbReference>
<name>A0A1M5RGL4_9FIRM</name>
<dbReference type="Pfam" id="PF00239">
    <property type="entry name" value="Resolvase"/>
    <property type="match status" value="1"/>
</dbReference>
<dbReference type="InterPro" id="IPR006119">
    <property type="entry name" value="Resolv_N"/>
</dbReference>
<feature type="domain" description="Resolvase/invertase-type recombinase catalytic" evidence="2">
    <location>
        <begin position="1"/>
        <end position="136"/>
    </location>
</feature>
<dbReference type="PANTHER" id="PTHR30461">
    <property type="entry name" value="DNA-INVERTASE FROM LAMBDOID PROPHAGE"/>
    <property type="match status" value="1"/>
</dbReference>
<dbReference type="OrthoDB" id="9797501at2"/>
<dbReference type="Proteomes" id="UP000243255">
    <property type="component" value="Unassembled WGS sequence"/>
</dbReference>
<sequence>MKVGYVRVSDPISQNPQRQIEMMEERGVEKIFLDRCSGKDIERPELKNMLSFIRENDEIIVESFSRLARSVKNLLELVEFITEKKKASLISIKESIDTNTPAGKMMLTIIGSISQFEREVLLERQREGIAIARKNNKYKGRKKIDYPNNWDEVYNKYKTREITGNTAMELLNLKRTTFYKLKKEYESKGDSNGEH</sequence>
<protein>
    <submittedName>
        <fullName evidence="3">Site-specific DNA recombinase</fullName>
    </submittedName>
</protein>
<dbReference type="AlphaFoldDB" id="A0A1M5RGL4"/>